<evidence type="ECO:0000256" key="2">
    <source>
        <dbReference type="ARBA" id="ARBA00022630"/>
    </source>
</evidence>
<dbReference type="InterPro" id="IPR036188">
    <property type="entry name" value="FAD/NAD-bd_sf"/>
</dbReference>
<comment type="caution">
    <text evidence="6">The sequence shown here is derived from an EMBL/GenBank/DDBJ whole genome shotgun (WGS) entry which is preliminary data.</text>
</comment>
<comment type="cofactor">
    <cofactor evidence="1">
        <name>FAD</name>
        <dbReference type="ChEBI" id="CHEBI:57692"/>
    </cofactor>
</comment>
<dbReference type="InterPro" id="IPR004792">
    <property type="entry name" value="BaiN-like"/>
</dbReference>
<proteinExistence type="predicted"/>
<dbReference type="Proteomes" id="UP001546774">
    <property type="component" value="Unassembled WGS sequence"/>
</dbReference>
<sequence>MKKCLIAGGGAAGMMAAITAARNGNQVILFEKNEKLGKKLFITGKGRCNFTNAGDSEDIFNSVVTNRKFLYSAFNGFSNYDTMGFFDELGLAFKIERGNRVFPESDHSSDVIGALQREMKKLSVEVHLNTEVVQVCHKDGRFTGLRVKDTVTGSKRMVQGNALIIATGGNSYQSTGSTGDGYRFAKELGHEVTPILPALVPFIVKEEWERELQGLSLKNVAVTISDPDTGKKIYSDFGEMLFTHFGVSGPTVLSASSYAAKVIRQKNLLLTIDLKPALDEAQLDERVLRDFEEAKNKSFKNSLDKLLPKKLIPVVVELSKIPPDKKIHEVTKQERQRLVTLLKNFKLTLTGLRGFQEAIITQGGVSVKEVNPATMESKLVSGVYFAGEVLDVDAVTGGFNLQIAWSTAYAAAAHLS</sequence>
<evidence type="ECO:0000256" key="3">
    <source>
        <dbReference type="ARBA" id="ARBA00022827"/>
    </source>
</evidence>
<evidence type="ECO:0000256" key="1">
    <source>
        <dbReference type="ARBA" id="ARBA00001974"/>
    </source>
</evidence>
<organism evidence="6 7">
    <name type="scientific">Lachnospira intestinalis</name>
    <dbReference type="NCBI Taxonomy" id="3133158"/>
    <lineage>
        <taxon>Bacteria</taxon>
        <taxon>Bacillati</taxon>
        <taxon>Bacillota</taxon>
        <taxon>Clostridia</taxon>
        <taxon>Lachnospirales</taxon>
        <taxon>Lachnospiraceae</taxon>
        <taxon>Lachnospira</taxon>
    </lineage>
</organism>
<dbReference type="InterPro" id="IPR023166">
    <property type="entry name" value="BaiN-like_dom_sf"/>
</dbReference>
<evidence type="ECO:0000313" key="6">
    <source>
        <dbReference type="EMBL" id="MEQ2554068.1"/>
    </source>
</evidence>
<dbReference type="PANTHER" id="PTHR42887:SF2">
    <property type="entry name" value="OS12G0638800 PROTEIN"/>
    <property type="match status" value="1"/>
</dbReference>
<dbReference type="InterPro" id="IPR055178">
    <property type="entry name" value="RsdA/BaiN/AoA(So)-like_dom"/>
</dbReference>
<reference evidence="6" key="1">
    <citation type="submission" date="2024-03" db="EMBL/GenBank/DDBJ databases">
        <title>Human intestinal bacterial collection.</title>
        <authorList>
            <person name="Pauvert C."/>
            <person name="Hitch T.C.A."/>
            <person name="Clavel T."/>
        </authorList>
    </citation>
    <scope>NUCLEOTIDE SEQUENCE [LARGE SCALE GENOMIC DNA]</scope>
    <source>
        <strain evidence="6">CLA-AA-H89B</strain>
    </source>
</reference>
<dbReference type="Gene3D" id="2.40.30.10">
    <property type="entry name" value="Translation factors"/>
    <property type="match status" value="1"/>
</dbReference>
<accession>A0ABV1H311</accession>
<dbReference type="NCBIfam" id="TIGR00275">
    <property type="entry name" value="aminoacetone oxidase family FAD-binding enzyme"/>
    <property type="match status" value="1"/>
</dbReference>
<dbReference type="Pfam" id="PF22780">
    <property type="entry name" value="HI0933_like_1st"/>
    <property type="match status" value="1"/>
</dbReference>
<feature type="domain" description="RsdA/BaiN/AoA(So)-like Rossmann fold-like" evidence="4">
    <location>
        <begin position="3"/>
        <end position="413"/>
    </location>
</feature>
<keyword evidence="2" id="KW-0285">Flavoprotein</keyword>
<feature type="domain" description="RsdA/BaiN/AoA(So)-like insert" evidence="5">
    <location>
        <begin position="197"/>
        <end position="360"/>
    </location>
</feature>
<dbReference type="Gene3D" id="3.50.50.60">
    <property type="entry name" value="FAD/NAD(P)-binding domain"/>
    <property type="match status" value="1"/>
</dbReference>
<dbReference type="PRINTS" id="PR00368">
    <property type="entry name" value="FADPNR"/>
</dbReference>
<dbReference type="EMBL" id="JBBMFS010000002">
    <property type="protein sequence ID" value="MEQ2554068.1"/>
    <property type="molecule type" value="Genomic_DNA"/>
</dbReference>
<keyword evidence="7" id="KW-1185">Reference proteome</keyword>
<dbReference type="Gene3D" id="1.10.8.260">
    <property type="entry name" value="HI0933 insert domain-like"/>
    <property type="match status" value="1"/>
</dbReference>
<evidence type="ECO:0000259" key="5">
    <source>
        <dbReference type="Pfam" id="PF22780"/>
    </source>
</evidence>
<dbReference type="Pfam" id="PF03486">
    <property type="entry name" value="HI0933_like"/>
    <property type="match status" value="1"/>
</dbReference>
<dbReference type="SUPFAM" id="SSF160996">
    <property type="entry name" value="HI0933 insert domain-like"/>
    <property type="match status" value="1"/>
</dbReference>
<protein>
    <submittedName>
        <fullName evidence="6">NAD(P)/FAD-dependent oxidoreductase</fullName>
    </submittedName>
</protein>
<keyword evidence="3" id="KW-0274">FAD</keyword>
<dbReference type="InterPro" id="IPR057661">
    <property type="entry name" value="RsdA/BaiN/AoA(So)_Rossmann"/>
</dbReference>
<dbReference type="PRINTS" id="PR00411">
    <property type="entry name" value="PNDRDTASEI"/>
</dbReference>
<name>A0ABV1H311_9FIRM</name>
<evidence type="ECO:0000313" key="7">
    <source>
        <dbReference type="Proteomes" id="UP001546774"/>
    </source>
</evidence>
<dbReference type="SUPFAM" id="SSF51905">
    <property type="entry name" value="FAD/NAD(P)-binding domain"/>
    <property type="match status" value="1"/>
</dbReference>
<gene>
    <name evidence="6" type="ORF">WMO37_03435</name>
</gene>
<evidence type="ECO:0000259" key="4">
    <source>
        <dbReference type="Pfam" id="PF03486"/>
    </source>
</evidence>
<dbReference type="PANTHER" id="PTHR42887">
    <property type="entry name" value="OS12G0638800 PROTEIN"/>
    <property type="match status" value="1"/>
</dbReference>